<dbReference type="CDD" id="cd01335">
    <property type="entry name" value="Radical_SAM"/>
    <property type="match status" value="1"/>
</dbReference>
<dbReference type="RefSeq" id="WP_108910339.1">
    <property type="nucleotide sequence ID" value="NZ_CP021886.1"/>
</dbReference>
<dbReference type="InterPro" id="IPR007197">
    <property type="entry name" value="rSAM"/>
</dbReference>
<dbReference type="Pfam" id="PF04055">
    <property type="entry name" value="Radical_SAM"/>
    <property type="match status" value="1"/>
</dbReference>
<keyword evidence="5" id="KW-0408">Iron</keyword>
<dbReference type="GO" id="GO:0051539">
    <property type="term" value="F:4 iron, 4 sulfur cluster binding"/>
    <property type="evidence" value="ECO:0007669"/>
    <property type="project" value="UniProtKB-KW"/>
</dbReference>
<evidence type="ECO:0000256" key="1">
    <source>
        <dbReference type="ARBA" id="ARBA00001966"/>
    </source>
</evidence>
<feature type="domain" description="Radical SAM core" evidence="7">
    <location>
        <begin position="13"/>
        <end position="240"/>
    </location>
</feature>
<keyword evidence="4" id="KW-0479">Metal-binding</keyword>
<dbReference type="GO" id="GO:0003824">
    <property type="term" value="F:catalytic activity"/>
    <property type="evidence" value="ECO:0007669"/>
    <property type="project" value="InterPro"/>
</dbReference>
<dbReference type="SUPFAM" id="SSF102114">
    <property type="entry name" value="Radical SAM enzymes"/>
    <property type="match status" value="1"/>
</dbReference>
<reference evidence="8 9" key="1">
    <citation type="submission" date="2017-06" db="EMBL/GenBank/DDBJ databases">
        <title>Complete genome of Helicobacter apodemus.</title>
        <authorList>
            <person name="Cho S."/>
        </authorList>
    </citation>
    <scope>NUCLEOTIDE SEQUENCE [LARGE SCALE GENOMIC DNA]</scope>
    <source>
        <strain evidence="9">SNUVETPUB-15-01</strain>
    </source>
</reference>
<dbReference type="AlphaFoldDB" id="A0A2U8FDF9"/>
<evidence type="ECO:0000256" key="4">
    <source>
        <dbReference type="ARBA" id="ARBA00022723"/>
    </source>
</evidence>
<evidence type="ECO:0000313" key="9">
    <source>
        <dbReference type="Proteomes" id="UP000244890"/>
    </source>
</evidence>
<dbReference type="Gene3D" id="3.20.20.70">
    <property type="entry name" value="Aldolase class I"/>
    <property type="match status" value="1"/>
</dbReference>
<evidence type="ECO:0000256" key="5">
    <source>
        <dbReference type="ARBA" id="ARBA00023004"/>
    </source>
</evidence>
<dbReference type="PANTHER" id="PTHR43787:SF11">
    <property type="entry name" value="UPF0026 PROTEIN SLR1464"/>
    <property type="match status" value="1"/>
</dbReference>
<dbReference type="Proteomes" id="UP000244890">
    <property type="component" value="Chromosome"/>
</dbReference>
<evidence type="ECO:0000256" key="2">
    <source>
        <dbReference type="ARBA" id="ARBA00022485"/>
    </source>
</evidence>
<dbReference type="PROSITE" id="PS51918">
    <property type="entry name" value="RADICAL_SAM"/>
    <property type="match status" value="1"/>
</dbReference>
<evidence type="ECO:0000256" key="6">
    <source>
        <dbReference type="ARBA" id="ARBA00023014"/>
    </source>
</evidence>
<accession>A0A2U8FDF9</accession>
<dbReference type="KEGG" id="had:CDV25_00685"/>
<dbReference type="SFLD" id="SFLDG01083">
    <property type="entry name" value="Uncharacterised_Radical_SAM_Su"/>
    <property type="match status" value="1"/>
</dbReference>
<sequence>MNIIFGPIHSRRFGESLGIDLSPQTKQCNYDCLYCELEGKKAQMSMQEILKVDDILTAIKEALKKYKNIQSLTITANGEPTLYPHLYELMLKLEDIKGHTQTLLLTNGSLLWDINVSRACLLFDKVKFSLDALTQATFKKIDRPIKNIDLEKILQGIYQFSADFSGELYAEILFVKGINDTILEAQKMARFLAPMRLKRLDISTIDRPPAYAVKPLSLEELQKLAQVFYAYNLPVSLPTRINPTKANPTATKSIDLSQEQILKTLALRPMSKEDVKWLWNNSTQDLLQNLIKAKEVIIISLNGVEFYDLPKNLHTK</sequence>
<dbReference type="InterPro" id="IPR013785">
    <property type="entry name" value="Aldolase_TIM"/>
</dbReference>
<dbReference type="SFLD" id="SFLDG01067">
    <property type="entry name" value="SPASM/twitch_domain_containing"/>
    <property type="match status" value="1"/>
</dbReference>
<keyword evidence="2" id="KW-0004">4Fe-4S</keyword>
<dbReference type="PANTHER" id="PTHR43787">
    <property type="entry name" value="FEMO COFACTOR BIOSYNTHESIS PROTEIN NIFB-RELATED"/>
    <property type="match status" value="1"/>
</dbReference>
<protein>
    <submittedName>
        <fullName evidence="8">Molybdenum cofactor biosynthesis protein MoaA</fullName>
    </submittedName>
</protein>
<keyword evidence="6" id="KW-0411">Iron-sulfur</keyword>
<organism evidence="8 9">
    <name type="scientific">Helicobacter apodemus</name>
    <dbReference type="NCBI Taxonomy" id="135569"/>
    <lineage>
        <taxon>Bacteria</taxon>
        <taxon>Pseudomonadati</taxon>
        <taxon>Campylobacterota</taxon>
        <taxon>Epsilonproteobacteria</taxon>
        <taxon>Campylobacterales</taxon>
        <taxon>Helicobacteraceae</taxon>
        <taxon>Helicobacter</taxon>
    </lineage>
</organism>
<dbReference type="EMBL" id="CP021886">
    <property type="protein sequence ID" value="AWI33435.1"/>
    <property type="molecule type" value="Genomic_DNA"/>
</dbReference>
<dbReference type="InterPro" id="IPR058240">
    <property type="entry name" value="rSAM_sf"/>
</dbReference>
<evidence type="ECO:0000256" key="3">
    <source>
        <dbReference type="ARBA" id="ARBA00022691"/>
    </source>
</evidence>
<name>A0A2U8FDF9_9HELI</name>
<dbReference type="SFLD" id="SFLDS00029">
    <property type="entry name" value="Radical_SAM"/>
    <property type="match status" value="1"/>
</dbReference>
<proteinExistence type="predicted"/>
<evidence type="ECO:0000259" key="7">
    <source>
        <dbReference type="PROSITE" id="PS51918"/>
    </source>
</evidence>
<keyword evidence="3" id="KW-0949">S-adenosyl-L-methionine</keyword>
<gene>
    <name evidence="8" type="ORF">CDV25_00685</name>
</gene>
<comment type="cofactor">
    <cofactor evidence="1">
        <name>[4Fe-4S] cluster</name>
        <dbReference type="ChEBI" id="CHEBI:49883"/>
    </cofactor>
</comment>
<dbReference type="GO" id="GO:0046872">
    <property type="term" value="F:metal ion binding"/>
    <property type="evidence" value="ECO:0007669"/>
    <property type="project" value="UniProtKB-KW"/>
</dbReference>
<dbReference type="InterPro" id="IPR040084">
    <property type="entry name" value="GTPase_Obg"/>
</dbReference>
<evidence type="ECO:0000313" key="8">
    <source>
        <dbReference type="EMBL" id="AWI33435.1"/>
    </source>
</evidence>
<dbReference type="OrthoDB" id="9800840at2"/>